<name>A0A2T7PD12_POMCA</name>
<dbReference type="AlphaFoldDB" id="A0A2T7PD12"/>
<dbReference type="EMBL" id="PZQS01000004">
    <property type="protein sequence ID" value="PVD31301.1"/>
    <property type="molecule type" value="Genomic_DNA"/>
</dbReference>
<evidence type="ECO:0000313" key="1">
    <source>
        <dbReference type="EMBL" id="PVD31301.1"/>
    </source>
</evidence>
<keyword evidence="2" id="KW-1185">Reference proteome</keyword>
<sequence>MILTFQFIPETSSDTSGDTDSSKRFRDEASANLEKWVNKPPENPCNDECDLRGLLKITFDNSTRKHLQINMTFDTDPSGFTFNIGDSISNDGYAGDYADQSNDAEVHSLGRTILFYGKEIRPYLSYGLLYQRDNFITQQVKVDIMDELAAAHNGHDYLLVNSFKMFALNGQADATGPVNDDIYLALNRVVTGRPDRYGNGLCKVYDVALPADNCTQGGSLLDKTTFKSLADKRQFTGVDCYQVQRMMSQAGFMLCVCGFALTFGQQVSVNLKTGVVTGSVTAANGFQWISQPPVVPGNTQCNGRGVLKLTFGPQRVRAHIQMTLTNNPTGATFHIGDSATNDGYAGDYGTQANDAEVHSIDKTIYFYGRDQSPGVSYGLLYSRANFLTTNVIVDIKDELASADSGNSFLLINSPRLFALNGQSDFEGPVNKDVYVAMNQVITGRQDRLGTGLCKMIITWFSS</sequence>
<dbReference type="OrthoDB" id="10024657at2759"/>
<reference evidence="1 2" key="1">
    <citation type="submission" date="2018-04" db="EMBL/GenBank/DDBJ databases">
        <title>The genome of golden apple snail Pomacea canaliculata provides insight into stress tolerance and invasive adaptation.</title>
        <authorList>
            <person name="Liu C."/>
            <person name="Liu B."/>
            <person name="Ren Y."/>
            <person name="Zhang Y."/>
            <person name="Wang H."/>
            <person name="Li S."/>
            <person name="Jiang F."/>
            <person name="Yin L."/>
            <person name="Zhang G."/>
            <person name="Qian W."/>
            <person name="Fan W."/>
        </authorList>
    </citation>
    <scope>NUCLEOTIDE SEQUENCE [LARGE SCALE GENOMIC DNA]</scope>
    <source>
        <strain evidence="1">SZHN2017</strain>
        <tissue evidence="1">Muscle</tissue>
    </source>
</reference>
<protein>
    <submittedName>
        <fullName evidence="1">Uncharacterized protein</fullName>
    </submittedName>
</protein>
<organism evidence="1 2">
    <name type="scientific">Pomacea canaliculata</name>
    <name type="common">Golden apple snail</name>
    <dbReference type="NCBI Taxonomy" id="400727"/>
    <lineage>
        <taxon>Eukaryota</taxon>
        <taxon>Metazoa</taxon>
        <taxon>Spiralia</taxon>
        <taxon>Lophotrochozoa</taxon>
        <taxon>Mollusca</taxon>
        <taxon>Gastropoda</taxon>
        <taxon>Caenogastropoda</taxon>
        <taxon>Architaenioglossa</taxon>
        <taxon>Ampullarioidea</taxon>
        <taxon>Ampullariidae</taxon>
        <taxon>Pomacea</taxon>
    </lineage>
</organism>
<proteinExistence type="predicted"/>
<dbReference type="Proteomes" id="UP000245119">
    <property type="component" value="Linkage Group LG4"/>
</dbReference>
<accession>A0A2T7PD12</accession>
<comment type="caution">
    <text evidence="1">The sequence shown here is derived from an EMBL/GenBank/DDBJ whole genome shotgun (WGS) entry which is preliminary data.</text>
</comment>
<gene>
    <name evidence="1" type="ORF">C0Q70_06713</name>
</gene>
<evidence type="ECO:0000313" key="2">
    <source>
        <dbReference type="Proteomes" id="UP000245119"/>
    </source>
</evidence>